<name>A0ABU9S2C4_9BURK</name>
<dbReference type="InterPro" id="IPR016032">
    <property type="entry name" value="Sig_transdc_resp-reg_C-effctor"/>
</dbReference>
<evidence type="ECO:0000259" key="2">
    <source>
        <dbReference type="Pfam" id="PF00486"/>
    </source>
</evidence>
<proteinExistence type="predicted"/>
<dbReference type="EMBL" id="JAYMRV010000017">
    <property type="protein sequence ID" value="MEM5426478.1"/>
    <property type="molecule type" value="Genomic_DNA"/>
</dbReference>
<dbReference type="Pfam" id="PF00486">
    <property type="entry name" value="Trans_reg_C"/>
    <property type="match status" value="1"/>
</dbReference>
<sequence length="53" mass="6197">MIRYAWPEKEDIDASTVNLVVSRQRRKLAREGIEVRIDTISRDGYQLTSPTFD</sequence>
<evidence type="ECO:0000313" key="4">
    <source>
        <dbReference type="Proteomes" id="UP001489897"/>
    </source>
</evidence>
<dbReference type="RefSeq" id="WP_342950120.1">
    <property type="nucleotide sequence ID" value="NZ_JAYMRV010000017.1"/>
</dbReference>
<feature type="domain" description="OmpR/PhoB-type" evidence="2">
    <location>
        <begin position="2"/>
        <end position="47"/>
    </location>
</feature>
<keyword evidence="4" id="KW-1185">Reference proteome</keyword>
<dbReference type="Gene3D" id="1.10.10.10">
    <property type="entry name" value="Winged helix-like DNA-binding domain superfamily/Winged helix DNA-binding domain"/>
    <property type="match status" value="1"/>
</dbReference>
<gene>
    <name evidence="3" type="ORF">VSR73_36545</name>
</gene>
<protein>
    <submittedName>
        <fullName evidence="3">Helix-turn-helix domain-containing protein</fullName>
    </submittedName>
</protein>
<comment type="caution">
    <text evidence="3">The sequence shown here is derived from an EMBL/GenBank/DDBJ whole genome shotgun (WGS) entry which is preliminary data.</text>
</comment>
<reference evidence="3 4" key="1">
    <citation type="submission" date="2024-01" db="EMBL/GenBank/DDBJ databases">
        <title>The diversity of rhizobia nodulating Mimosa spp. in eleven states of Brazil covering several biomes is determined by host plant, location, and edaphic factors.</title>
        <authorList>
            <person name="Rouws L."/>
            <person name="Barauna A."/>
            <person name="Beukes C."/>
            <person name="De Faria S.M."/>
            <person name="Gross E."/>
            <person name="Dos Reis Junior F.B."/>
            <person name="Simon M."/>
            <person name="Maluk M."/>
            <person name="Odee D.W."/>
            <person name="Kenicer G."/>
            <person name="Young J.P.W."/>
            <person name="Reis V.M."/>
            <person name="Zilli J."/>
            <person name="James E.K."/>
        </authorList>
    </citation>
    <scope>NUCLEOTIDE SEQUENCE [LARGE SCALE GENOMIC DNA]</scope>
    <source>
        <strain evidence="3 4">JPY167</strain>
    </source>
</reference>
<evidence type="ECO:0000313" key="3">
    <source>
        <dbReference type="EMBL" id="MEM5426478.1"/>
    </source>
</evidence>
<dbReference type="InterPro" id="IPR001867">
    <property type="entry name" value="OmpR/PhoB-type_DNA-bd"/>
</dbReference>
<dbReference type="Proteomes" id="UP001489897">
    <property type="component" value="Unassembled WGS sequence"/>
</dbReference>
<dbReference type="InterPro" id="IPR036388">
    <property type="entry name" value="WH-like_DNA-bd_sf"/>
</dbReference>
<dbReference type="SUPFAM" id="SSF46894">
    <property type="entry name" value="C-terminal effector domain of the bipartite response regulators"/>
    <property type="match status" value="1"/>
</dbReference>
<keyword evidence="1" id="KW-0238">DNA-binding</keyword>
<accession>A0ABU9S2C4</accession>
<organism evidence="3 4">
    <name type="scientific">Paraburkholderia ferrariae</name>
    <dbReference type="NCBI Taxonomy" id="386056"/>
    <lineage>
        <taxon>Bacteria</taxon>
        <taxon>Pseudomonadati</taxon>
        <taxon>Pseudomonadota</taxon>
        <taxon>Betaproteobacteria</taxon>
        <taxon>Burkholderiales</taxon>
        <taxon>Burkholderiaceae</taxon>
        <taxon>Paraburkholderia</taxon>
    </lineage>
</organism>
<evidence type="ECO:0000256" key="1">
    <source>
        <dbReference type="ARBA" id="ARBA00023125"/>
    </source>
</evidence>